<dbReference type="EMBL" id="JAJJVQ010000020">
    <property type="protein sequence ID" value="MCO5784591.1"/>
    <property type="molecule type" value="Genomic_DNA"/>
</dbReference>
<evidence type="ECO:0000313" key="3">
    <source>
        <dbReference type="Proteomes" id="UP001139290"/>
    </source>
</evidence>
<gene>
    <name evidence="2" type="ORF">LOD26_25350</name>
</gene>
<feature type="transmembrane region" description="Helical" evidence="1">
    <location>
        <begin position="137"/>
        <end position="160"/>
    </location>
</feature>
<reference evidence="2" key="1">
    <citation type="submission" date="2021-11" db="EMBL/GenBank/DDBJ databases">
        <title>Citrobacter meridianamericanus sp. nov. isolated from soil.</title>
        <authorList>
            <person name="Furlan J.P.R."/>
            <person name="Stehling E.G."/>
        </authorList>
    </citation>
    <scope>NUCLEOTIDE SEQUENCE</scope>
    <source>
        <strain evidence="2">BR102</strain>
    </source>
</reference>
<evidence type="ECO:0000256" key="1">
    <source>
        <dbReference type="SAM" id="Phobius"/>
    </source>
</evidence>
<proteinExistence type="predicted"/>
<organism evidence="2 3">
    <name type="scientific">Citrobacter meridianamericanus</name>
    <dbReference type="NCBI Taxonomy" id="2894201"/>
    <lineage>
        <taxon>Bacteria</taxon>
        <taxon>Pseudomonadati</taxon>
        <taxon>Pseudomonadota</taxon>
        <taxon>Gammaproteobacteria</taxon>
        <taxon>Enterobacterales</taxon>
        <taxon>Enterobacteriaceae</taxon>
        <taxon>Citrobacter</taxon>
    </lineage>
</organism>
<dbReference type="Proteomes" id="UP001139290">
    <property type="component" value="Unassembled WGS sequence"/>
</dbReference>
<keyword evidence="1" id="KW-1133">Transmembrane helix</keyword>
<sequence>MYNLASDFRLTTASEYLLRSRFHYAVPPYSDCILLDKNTMTEPVFIQRIKWLNERALPSNEQSEELYKAGFKEVYTESVFSVQRRVDLSGVKLNSNVVNKADYPVEINNNPVCIMEERALAGRVVAFFCEPLLNIPFLLYTGGRYLCLAFLLLLSTLVSFL</sequence>
<protein>
    <submittedName>
        <fullName evidence="2">Uncharacterized protein</fullName>
    </submittedName>
</protein>
<keyword evidence="3" id="KW-1185">Reference proteome</keyword>
<dbReference type="RefSeq" id="WP_252839112.1">
    <property type="nucleotide sequence ID" value="NZ_JAJJVQ010000020.1"/>
</dbReference>
<evidence type="ECO:0000313" key="2">
    <source>
        <dbReference type="EMBL" id="MCO5784591.1"/>
    </source>
</evidence>
<comment type="caution">
    <text evidence="2">The sequence shown here is derived from an EMBL/GenBank/DDBJ whole genome shotgun (WGS) entry which is preliminary data.</text>
</comment>
<keyword evidence="1" id="KW-0472">Membrane</keyword>
<keyword evidence="1" id="KW-0812">Transmembrane</keyword>
<accession>A0ABT1BFD7</accession>
<name>A0ABT1BFD7_9ENTR</name>